<dbReference type="CDD" id="cd01347">
    <property type="entry name" value="ligand_gated_channel"/>
    <property type="match status" value="1"/>
</dbReference>
<evidence type="ECO:0000256" key="6">
    <source>
        <dbReference type="ARBA" id="ARBA00023136"/>
    </source>
</evidence>
<evidence type="ECO:0000256" key="7">
    <source>
        <dbReference type="ARBA" id="ARBA00023237"/>
    </source>
</evidence>
<organism evidence="12 13">
    <name type="scientific">Pseudoalteromonas lipolytica</name>
    <dbReference type="NCBI Taxonomy" id="570156"/>
    <lineage>
        <taxon>Bacteria</taxon>
        <taxon>Pseudomonadati</taxon>
        <taxon>Pseudomonadota</taxon>
        <taxon>Gammaproteobacteria</taxon>
        <taxon>Alteromonadales</taxon>
        <taxon>Pseudoalteromonadaceae</taxon>
        <taxon>Pseudoalteromonas</taxon>
    </lineage>
</organism>
<evidence type="ECO:0000313" key="12">
    <source>
        <dbReference type="EMBL" id="KPM83613.1"/>
    </source>
</evidence>
<evidence type="ECO:0000313" key="13">
    <source>
        <dbReference type="Proteomes" id="UP000050378"/>
    </source>
</evidence>
<proteinExistence type="inferred from homology"/>
<dbReference type="Pfam" id="PF00593">
    <property type="entry name" value="TonB_dep_Rec_b-barrel"/>
    <property type="match status" value="1"/>
</dbReference>
<feature type="domain" description="TonB-dependent receptor plug" evidence="11">
    <location>
        <begin position="200"/>
        <end position="321"/>
    </location>
</feature>
<dbReference type="InterPro" id="IPR039426">
    <property type="entry name" value="TonB-dep_rcpt-like"/>
</dbReference>
<name>A0A0P7E133_9GAMM</name>
<keyword evidence="4 8" id="KW-0812">Transmembrane</keyword>
<evidence type="ECO:0000256" key="5">
    <source>
        <dbReference type="ARBA" id="ARBA00023077"/>
    </source>
</evidence>
<feature type="domain" description="TonB-dependent receptor-like beta-barrel" evidence="10">
    <location>
        <begin position="445"/>
        <end position="950"/>
    </location>
</feature>
<comment type="caution">
    <text evidence="12">The sequence shown here is derived from an EMBL/GenBank/DDBJ whole genome shotgun (WGS) entry which is preliminary data.</text>
</comment>
<comment type="similarity">
    <text evidence="8 9">Belongs to the TonB-dependent receptor family.</text>
</comment>
<reference evidence="12 13" key="1">
    <citation type="submission" date="2015-09" db="EMBL/GenBank/DDBJ databases">
        <title>Draft Genome Sequence of Pseudoalteromonas lipolytica UCD-48B.</title>
        <authorList>
            <person name="Krusor M."/>
            <person name="Coil D.A."/>
            <person name="Lang J.M."/>
            <person name="Eisen J.A."/>
            <person name="Alexiev A."/>
        </authorList>
    </citation>
    <scope>NUCLEOTIDE SEQUENCE [LARGE SCALE GENOMIC DNA]</scope>
    <source>
        <strain evidence="12 13">UCD-48B</strain>
    </source>
</reference>
<dbReference type="GO" id="GO:0009279">
    <property type="term" value="C:cell outer membrane"/>
    <property type="evidence" value="ECO:0007669"/>
    <property type="project" value="UniProtKB-SubCell"/>
</dbReference>
<keyword evidence="6 8" id="KW-0472">Membrane</keyword>
<dbReference type="OrthoDB" id="9805434at2"/>
<evidence type="ECO:0000256" key="8">
    <source>
        <dbReference type="PROSITE-ProRule" id="PRU01360"/>
    </source>
</evidence>
<gene>
    <name evidence="12" type="ORF">AOG27_11040</name>
</gene>
<dbReference type="InterPro" id="IPR000531">
    <property type="entry name" value="Beta-barrel_TonB"/>
</dbReference>
<dbReference type="InterPro" id="IPR012910">
    <property type="entry name" value="Plug_dom"/>
</dbReference>
<dbReference type="AlphaFoldDB" id="A0A0P7E133"/>
<evidence type="ECO:0000256" key="4">
    <source>
        <dbReference type="ARBA" id="ARBA00022692"/>
    </source>
</evidence>
<dbReference type="InterPro" id="IPR036942">
    <property type="entry name" value="Beta-barrel_TonB_sf"/>
</dbReference>
<sequence>MRIRQSNDVNCAPLSRHKKLIKKKLNLHSGFFFLTCLFKLRSKQLPLLPASFVIYGLTAGQVAIAAEKQMLQFDIKAQRADLALIEFAKQTEQTVIFSFELAKQYQAQSVFGFYTKLDALNAMLEGTELDAVVDQQGLLSIKLKQVDRIDNNMIKVSGVSAAVVPLLLAANTQALAEDQSAEQNIEKIAVVGSRVAGRSVEDLPVPVDILSAEALENTGQTEVGRMLQAIAPSFNFSSSSISDGTDALRPATLRGLGPDQTLVLINGKRRHQASLIHINTSVGRGTAGTDMNAIPAAAIKRIEVLRDGAAAQYGSDAIAGVINIVLKDAEEGGKAAINYGEYSEGDGETVTVDFNKGFALGDEGYLNTTINYRDRAPTNRAGLHGSCQFYGCTELDDGTLLAGDPRELTAPRDTFRIGDADSQQFALTVNTGYELAGGELYGFITYSNRENESAAFFRHNANANGNPVLQDGDATIPMGFLPKINTVIDDVSYNFGYKKSFDNDSSIDLSYTYGENSIDYTTSDTINGSYANYLRYDQGLTADEIRATIPRSAYAYGLELSLQTLNLDYTKDYDNFSLALGAELRTDEFRILEGSEYAYRDYDTVDGMSIYSGLNGGVGSVDAASGTQGFGGSDPASSVDESRDVISFYMDAETYVIDDVIISGAVRYDNYKGFGDTVNFKLAGNWSVTEDVSLRGALSTGFRAPSMQQLYFNNVSTQFVVGDDGSLVAEQVGTFRNDSTLAQSIGIPKLKEEKSQNRSLGIVYNVTDNINLTIDYYSIDIDDRIVISNRLGKGLSDTLDAALESSGAGAGQFFLNGADTETEGVDLVATWNTEGLGGTLDFTFAANFTKTDVVDLFTPSGSGLETIPVEDVFSAQETSIIEEWQPEDRINLSALYRLEDWTVNLSLNRYGEYTVEDGGRQTYGAEILTDVKVNYFFNENLSFNIGANNLFDVYPDKNTIGNSRSGTIVDASGNTIVSSPGVFTYSRRSAPFGFNGAYYYVGAEYKF</sequence>
<dbReference type="STRING" id="570156.AOG27_11040"/>
<dbReference type="Proteomes" id="UP000050378">
    <property type="component" value="Unassembled WGS sequence"/>
</dbReference>
<evidence type="ECO:0000256" key="1">
    <source>
        <dbReference type="ARBA" id="ARBA00004571"/>
    </source>
</evidence>
<evidence type="ECO:0000256" key="3">
    <source>
        <dbReference type="ARBA" id="ARBA00022452"/>
    </source>
</evidence>
<dbReference type="Gene3D" id="3.55.50.30">
    <property type="match status" value="1"/>
</dbReference>
<dbReference type="EMBL" id="LJTC01000006">
    <property type="protein sequence ID" value="KPM83613.1"/>
    <property type="molecule type" value="Genomic_DNA"/>
</dbReference>
<dbReference type="Pfam" id="PF07715">
    <property type="entry name" value="Plug"/>
    <property type="match status" value="1"/>
</dbReference>
<keyword evidence="7 8" id="KW-0998">Cell outer membrane</keyword>
<dbReference type="PANTHER" id="PTHR47234">
    <property type="match status" value="1"/>
</dbReference>
<accession>A0A0P7E133</accession>
<dbReference type="PANTHER" id="PTHR47234:SF3">
    <property type="entry name" value="SECRETIN_TONB SHORT N-TERMINAL DOMAIN-CONTAINING PROTEIN"/>
    <property type="match status" value="1"/>
</dbReference>
<dbReference type="PROSITE" id="PS52016">
    <property type="entry name" value="TONB_DEPENDENT_REC_3"/>
    <property type="match status" value="1"/>
</dbReference>
<dbReference type="PATRIC" id="fig|570156.3.peg.3294"/>
<keyword evidence="5 9" id="KW-0798">TonB box</keyword>
<dbReference type="Gene3D" id="2.170.130.10">
    <property type="entry name" value="TonB-dependent receptor, plug domain"/>
    <property type="match status" value="1"/>
</dbReference>
<protein>
    <submittedName>
        <fullName evidence="12">Ligand-gated channel protein</fullName>
    </submittedName>
</protein>
<evidence type="ECO:0000259" key="11">
    <source>
        <dbReference type="Pfam" id="PF07715"/>
    </source>
</evidence>
<keyword evidence="2 8" id="KW-0813">Transport</keyword>
<comment type="subcellular location">
    <subcellularLocation>
        <location evidence="1 8">Cell outer membrane</location>
        <topology evidence="1 8">Multi-pass membrane protein</topology>
    </subcellularLocation>
</comment>
<evidence type="ECO:0000256" key="2">
    <source>
        <dbReference type="ARBA" id="ARBA00022448"/>
    </source>
</evidence>
<keyword evidence="3 8" id="KW-1134">Transmembrane beta strand</keyword>
<dbReference type="Gene3D" id="2.40.170.20">
    <property type="entry name" value="TonB-dependent receptor, beta-barrel domain"/>
    <property type="match status" value="1"/>
</dbReference>
<evidence type="ECO:0000259" key="10">
    <source>
        <dbReference type="Pfam" id="PF00593"/>
    </source>
</evidence>
<dbReference type="SUPFAM" id="SSF56935">
    <property type="entry name" value="Porins"/>
    <property type="match status" value="1"/>
</dbReference>
<evidence type="ECO:0000256" key="9">
    <source>
        <dbReference type="RuleBase" id="RU003357"/>
    </source>
</evidence>
<dbReference type="InterPro" id="IPR037066">
    <property type="entry name" value="Plug_dom_sf"/>
</dbReference>